<protein>
    <recommendedName>
        <fullName evidence="10">Hexosyltransferase</fullName>
        <ecNumber evidence="10">2.4.1.-</ecNumber>
    </recommendedName>
</protein>
<dbReference type="VEuPathDB" id="VectorBase:HLOH_061774"/>
<dbReference type="EMBL" id="JABSTR010000001">
    <property type="protein sequence ID" value="KAH9360526.1"/>
    <property type="molecule type" value="Genomic_DNA"/>
</dbReference>
<dbReference type="Pfam" id="PF01762">
    <property type="entry name" value="Galactosyl_T"/>
    <property type="match status" value="1"/>
</dbReference>
<dbReference type="GO" id="GO:0000139">
    <property type="term" value="C:Golgi membrane"/>
    <property type="evidence" value="ECO:0007669"/>
    <property type="project" value="UniProtKB-SubCell"/>
</dbReference>
<comment type="caution">
    <text evidence="11">The sequence shown here is derived from an EMBL/GenBank/DDBJ whole genome shotgun (WGS) entry which is preliminary data.</text>
</comment>
<evidence type="ECO:0000256" key="6">
    <source>
        <dbReference type="ARBA" id="ARBA00022968"/>
    </source>
</evidence>
<evidence type="ECO:0000256" key="5">
    <source>
        <dbReference type="ARBA" id="ARBA00022692"/>
    </source>
</evidence>
<evidence type="ECO:0000313" key="12">
    <source>
        <dbReference type="Proteomes" id="UP000821853"/>
    </source>
</evidence>
<dbReference type="InterPro" id="IPR002659">
    <property type="entry name" value="Glyco_trans_31"/>
</dbReference>
<evidence type="ECO:0000256" key="3">
    <source>
        <dbReference type="ARBA" id="ARBA00022676"/>
    </source>
</evidence>
<comment type="subcellular location">
    <subcellularLocation>
        <location evidence="1 10">Golgi apparatus membrane</location>
        <topology evidence="1 10">Single-pass type II membrane protein</topology>
    </subcellularLocation>
</comment>
<keyword evidence="5" id="KW-0812">Transmembrane</keyword>
<dbReference type="OMA" id="TESKWYL"/>
<keyword evidence="9" id="KW-0472">Membrane</keyword>
<keyword evidence="6" id="KW-0735">Signal-anchor</keyword>
<dbReference type="Proteomes" id="UP000821853">
    <property type="component" value="Chromosome 1"/>
</dbReference>
<evidence type="ECO:0000256" key="8">
    <source>
        <dbReference type="ARBA" id="ARBA00023034"/>
    </source>
</evidence>
<dbReference type="AlphaFoldDB" id="A0A9J6F6X3"/>
<evidence type="ECO:0000256" key="7">
    <source>
        <dbReference type="ARBA" id="ARBA00022989"/>
    </source>
</evidence>
<proteinExistence type="inferred from homology"/>
<dbReference type="PANTHER" id="PTHR11214">
    <property type="entry name" value="BETA-1,3-N-ACETYLGLUCOSAMINYLTRANSFERASE"/>
    <property type="match status" value="1"/>
</dbReference>
<gene>
    <name evidence="11" type="ORF">HPB48_019018</name>
</gene>
<sequence>MPRLEPIRDTESKWYLPPSVYARTSLPRYVLGAGYVVSASAVRPLFQAALETPFFYLEDIFLTGLVAEKAGVEVIHTSYLMTMNDSDAGLCKLLGTVSAHPLTPDKQRTIWRRLRNDSATSGCPSPK</sequence>
<dbReference type="PANTHER" id="PTHR11214:SF314">
    <property type="entry name" value="HEXOSYLTRANSFERASE"/>
    <property type="match status" value="1"/>
</dbReference>
<keyword evidence="3 10" id="KW-0328">Glycosyltransferase</keyword>
<evidence type="ECO:0000256" key="1">
    <source>
        <dbReference type="ARBA" id="ARBA00004323"/>
    </source>
</evidence>
<keyword evidence="12" id="KW-1185">Reference proteome</keyword>
<dbReference type="GO" id="GO:0016758">
    <property type="term" value="F:hexosyltransferase activity"/>
    <property type="evidence" value="ECO:0007669"/>
    <property type="project" value="InterPro"/>
</dbReference>
<evidence type="ECO:0000256" key="10">
    <source>
        <dbReference type="RuleBase" id="RU363063"/>
    </source>
</evidence>
<dbReference type="EC" id="2.4.1.-" evidence="10"/>
<evidence type="ECO:0000256" key="9">
    <source>
        <dbReference type="ARBA" id="ARBA00023136"/>
    </source>
</evidence>
<evidence type="ECO:0000313" key="11">
    <source>
        <dbReference type="EMBL" id="KAH9360526.1"/>
    </source>
</evidence>
<reference evidence="11 12" key="1">
    <citation type="journal article" date="2020" name="Cell">
        <title>Large-Scale Comparative Analyses of Tick Genomes Elucidate Their Genetic Diversity and Vector Capacities.</title>
        <authorList>
            <consortium name="Tick Genome and Microbiome Consortium (TIGMIC)"/>
            <person name="Jia N."/>
            <person name="Wang J."/>
            <person name="Shi W."/>
            <person name="Du L."/>
            <person name="Sun Y."/>
            <person name="Zhan W."/>
            <person name="Jiang J.F."/>
            <person name="Wang Q."/>
            <person name="Zhang B."/>
            <person name="Ji P."/>
            <person name="Bell-Sakyi L."/>
            <person name="Cui X.M."/>
            <person name="Yuan T.T."/>
            <person name="Jiang B.G."/>
            <person name="Yang W.F."/>
            <person name="Lam T.T."/>
            <person name="Chang Q.C."/>
            <person name="Ding S.J."/>
            <person name="Wang X.J."/>
            <person name="Zhu J.G."/>
            <person name="Ruan X.D."/>
            <person name="Zhao L."/>
            <person name="Wei J.T."/>
            <person name="Ye R.Z."/>
            <person name="Que T.C."/>
            <person name="Du C.H."/>
            <person name="Zhou Y.H."/>
            <person name="Cheng J.X."/>
            <person name="Dai P.F."/>
            <person name="Guo W.B."/>
            <person name="Han X.H."/>
            <person name="Huang E.J."/>
            <person name="Li L.F."/>
            <person name="Wei W."/>
            <person name="Gao Y.C."/>
            <person name="Liu J.Z."/>
            <person name="Shao H.Z."/>
            <person name="Wang X."/>
            <person name="Wang C.C."/>
            <person name="Yang T.C."/>
            <person name="Huo Q.B."/>
            <person name="Li W."/>
            <person name="Chen H.Y."/>
            <person name="Chen S.E."/>
            <person name="Zhou L.G."/>
            <person name="Ni X.B."/>
            <person name="Tian J.H."/>
            <person name="Sheng Y."/>
            <person name="Liu T."/>
            <person name="Pan Y.S."/>
            <person name="Xia L.Y."/>
            <person name="Li J."/>
            <person name="Zhao F."/>
            <person name="Cao W.C."/>
        </authorList>
    </citation>
    <scope>NUCLEOTIDE SEQUENCE [LARGE SCALE GENOMIC DNA]</scope>
    <source>
        <strain evidence="11">HaeL-2018</strain>
    </source>
</reference>
<keyword evidence="8 10" id="KW-0333">Golgi apparatus</keyword>
<dbReference type="GO" id="GO:0006493">
    <property type="term" value="P:protein O-linked glycosylation"/>
    <property type="evidence" value="ECO:0007669"/>
    <property type="project" value="TreeGrafter"/>
</dbReference>
<dbReference type="OrthoDB" id="5512589at2759"/>
<evidence type="ECO:0000256" key="4">
    <source>
        <dbReference type="ARBA" id="ARBA00022679"/>
    </source>
</evidence>
<organism evidence="11 12">
    <name type="scientific">Haemaphysalis longicornis</name>
    <name type="common">Bush tick</name>
    <dbReference type="NCBI Taxonomy" id="44386"/>
    <lineage>
        <taxon>Eukaryota</taxon>
        <taxon>Metazoa</taxon>
        <taxon>Ecdysozoa</taxon>
        <taxon>Arthropoda</taxon>
        <taxon>Chelicerata</taxon>
        <taxon>Arachnida</taxon>
        <taxon>Acari</taxon>
        <taxon>Parasitiformes</taxon>
        <taxon>Ixodida</taxon>
        <taxon>Ixodoidea</taxon>
        <taxon>Ixodidae</taxon>
        <taxon>Haemaphysalinae</taxon>
        <taxon>Haemaphysalis</taxon>
    </lineage>
</organism>
<keyword evidence="7" id="KW-1133">Transmembrane helix</keyword>
<evidence type="ECO:0000256" key="2">
    <source>
        <dbReference type="ARBA" id="ARBA00008661"/>
    </source>
</evidence>
<name>A0A9J6F6X3_HAELO</name>
<comment type="similarity">
    <text evidence="2 10">Belongs to the glycosyltransferase 31 family.</text>
</comment>
<accession>A0A9J6F6X3</accession>
<keyword evidence="4" id="KW-0808">Transferase</keyword>